<feature type="domain" description="UvrC family homology region profile" evidence="11">
    <location>
        <begin position="269"/>
        <end position="488"/>
    </location>
</feature>
<dbReference type="PANTHER" id="PTHR30562">
    <property type="entry name" value="UVRC/OXIDOREDUCTASE"/>
    <property type="match status" value="1"/>
</dbReference>
<dbReference type="Pfam" id="PF01541">
    <property type="entry name" value="GIY-YIG"/>
    <property type="match status" value="1"/>
</dbReference>
<protein>
    <recommendedName>
        <fullName evidence="7">UvrABC system protein C</fullName>
        <shortName evidence="7">Protein UvrC</shortName>
    </recommendedName>
    <alternativeName>
        <fullName evidence="7">Excinuclease ABC subunit C</fullName>
    </alternativeName>
</protein>
<accession>A0A5R9DZX7</accession>
<keyword evidence="3 7" id="KW-0228">DNA excision</keyword>
<keyword evidence="5 7" id="KW-0234">DNA repair</keyword>
<dbReference type="PANTHER" id="PTHR30562:SF1">
    <property type="entry name" value="UVRABC SYSTEM PROTEIN C"/>
    <property type="match status" value="1"/>
</dbReference>
<evidence type="ECO:0000313" key="14">
    <source>
        <dbReference type="Proteomes" id="UP000306420"/>
    </source>
</evidence>
<dbReference type="GO" id="GO:0009380">
    <property type="term" value="C:excinuclease repair complex"/>
    <property type="evidence" value="ECO:0007669"/>
    <property type="project" value="InterPro"/>
</dbReference>
<comment type="subcellular location">
    <subcellularLocation>
        <location evidence="7">Cytoplasm</location>
    </subcellularLocation>
</comment>
<dbReference type="FunFam" id="3.30.420.340:FF:000002">
    <property type="entry name" value="UvrABC system protein C"/>
    <property type="match status" value="1"/>
</dbReference>
<evidence type="ECO:0000256" key="4">
    <source>
        <dbReference type="ARBA" id="ARBA00022881"/>
    </source>
</evidence>
<dbReference type="EMBL" id="VBSP01000013">
    <property type="protein sequence ID" value="TLQ41631.1"/>
    <property type="molecule type" value="Genomic_DNA"/>
</dbReference>
<name>A0A5R9DZX7_9LACT</name>
<dbReference type="HAMAP" id="MF_00203">
    <property type="entry name" value="UvrC"/>
    <property type="match status" value="1"/>
</dbReference>
<dbReference type="EMBL" id="JACCEL010000032">
    <property type="protein sequence ID" value="MBG9979180.1"/>
    <property type="molecule type" value="Genomic_DNA"/>
</dbReference>
<dbReference type="Proteomes" id="UP000306420">
    <property type="component" value="Unassembled WGS sequence"/>
</dbReference>
<evidence type="ECO:0000256" key="8">
    <source>
        <dbReference type="SAM" id="MobiDB-lite"/>
    </source>
</evidence>
<dbReference type="Gene3D" id="1.10.150.20">
    <property type="entry name" value="5' to 3' exonuclease, C-terminal subdomain"/>
    <property type="match status" value="1"/>
</dbReference>
<dbReference type="GO" id="GO:0006289">
    <property type="term" value="P:nucleotide-excision repair"/>
    <property type="evidence" value="ECO:0007669"/>
    <property type="project" value="UniProtKB-UniRule"/>
</dbReference>
<dbReference type="InterPro" id="IPR000305">
    <property type="entry name" value="GIY-YIG_endonuc"/>
</dbReference>
<dbReference type="SMART" id="SM00465">
    <property type="entry name" value="GIYc"/>
    <property type="match status" value="1"/>
</dbReference>
<dbReference type="SUPFAM" id="SSF47781">
    <property type="entry name" value="RuvA domain 2-like"/>
    <property type="match status" value="1"/>
</dbReference>
<evidence type="ECO:0000256" key="7">
    <source>
        <dbReference type="HAMAP-Rule" id="MF_00203"/>
    </source>
</evidence>
<comment type="similarity">
    <text evidence="7">Belongs to the UvrC family.</text>
</comment>
<dbReference type="InterPro" id="IPR036876">
    <property type="entry name" value="UVR_dom_sf"/>
</dbReference>
<feature type="domain" description="GIY-YIG" evidence="10">
    <location>
        <begin position="36"/>
        <end position="113"/>
    </location>
</feature>
<feature type="domain" description="UVR" evidence="9">
    <location>
        <begin position="218"/>
        <end position="253"/>
    </location>
</feature>
<dbReference type="Pfam" id="PF02151">
    <property type="entry name" value="UVR"/>
    <property type="match status" value="1"/>
</dbReference>
<gene>
    <name evidence="7 13" type="primary">uvrC</name>
    <name evidence="13" type="ORF">FEZ33_05060</name>
    <name evidence="12" type="ORF">HYQ42_10355</name>
</gene>
<dbReference type="GO" id="GO:0003677">
    <property type="term" value="F:DNA binding"/>
    <property type="evidence" value="ECO:0007669"/>
    <property type="project" value="UniProtKB-UniRule"/>
</dbReference>
<keyword evidence="2 7" id="KW-0227">DNA damage</keyword>
<dbReference type="CDD" id="cd10434">
    <property type="entry name" value="GIY-YIG_UvrC_Cho"/>
    <property type="match status" value="1"/>
</dbReference>
<evidence type="ECO:0000256" key="1">
    <source>
        <dbReference type="ARBA" id="ARBA00022490"/>
    </source>
</evidence>
<dbReference type="OrthoDB" id="9804933at2"/>
<organism evidence="13 14">
    <name type="scientific">Ruoffia tabacinasalis</name>
    <dbReference type="NCBI Taxonomy" id="87458"/>
    <lineage>
        <taxon>Bacteria</taxon>
        <taxon>Bacillati</taxon>
        <taxon>Bacillota</taxon>
        <taxon>Bacilli</taxon>
        <taxon>Lactobacillales</taxon>
        <taxon>Aerococcaceae</taxon>
        <taxon>Ruoffia</taxon>
    </lineage>
</organism>
<evidence type="ECO:0000313" key="13">
    <source>
        <dbReference type="EMBL" id="TLQ41631.1"/>
    </source>
</evidence>
<evidence type="ECO:0000256" key="2">
    <source>
        <dbReference type="ARBA" id="ARBA00022763"/>
    </source>
</evidence>
<dbReference type="InterPro" id="IPR001943">
    <property type="entry name" value="UVR_dom"/>
</dbReference>
<evidence type="ECO:0000259" key="11">
    <source>
        <dbReference type="PROSITE" id="PS50165"/>
    </source>
</evidence>
<dbReference type="SUPFAM" id="SSF46600">
    <property type="entry name" value="C-terminal UvrC-binding domain of UvrB"/>
    <property type="match status" value="1"/>
</dbReference>
<dbReference type="NCBIfam" id="TIGR00194">
    <property type="entry name" value="uvrC"/>
    <property type="match status" value="1"/>
</dbReference>
<dbReference type="InterPro" id="IPR038476">
    <property type="entry name" value="UvrC_RNase_H_dom_sf"/>
</dbReference>
<dbReference type="InterPro" id="IPR001162">
    <property type="entry name" value="UvrC_RNase_H_dom"/>
</dbReference>
<keyword evidence="6 7" id="KW-0742">SOS response</keyword>
<dbReference type="GO" id="GO:0009381">
    <property type="term" value="F:excinuclease ABC activity"/>
    <property type="evidence" value="ECO:0007669"/>
    <property type="project" value="UniProtKB-UniRule"/>
</dbReference>
<dbReference type="InterPro" id="IPR035901">
    <property type="entry name" value="GIY-YIG_endonuc_sf"/>
</dbReference>
<dbReference type="PROSITE" id="PS50164">
    <property type="entry name" value="GIY_YIG"/>
    <property type="match status" value="1"/>
</dbReference>
<keyword evidence="1 7" id="KW-0963">Cytoplasm</keyword>
<dbReference type="Proteomes" id="UP000823401">
    <property type="component" value="Unassembled WGS sequence"/>
</dbReference>
<dbReference type="Pfam" id="PF08459">
    <property type="entry name" value="UvrC_RNaseH_dom"/>
    <property type="match status" value="1"/>
</dbReference>
<evidence type="ECO:0000259" key="10">
    <source>
        <dbReference type="PROSITE" id="PS50164"/>
    </source>
</evidence>
<dbReference type="AlphaFoldDB" id="A0A5R9DZX7"/>
<sequence length="619" mass="71556">MHQDSTNEGTPNEKKTTKNRSEVLYNIEQKLKLLPDLPGCYLMRNANDTIIYVGKAKNLRNRVRSYFRGAHDAKTTKLVSEIDHFETIITNSDKEALILEINLIQEYKPIYNIRLKDSTMYPYLKITKEEDPQLIITNEVKKDGGTYFGPFPNVYAATSTQQLLHRAYPLRRCAKNEKRACFYYHLGQCIGPCDHKVEQAEYDAQIENIKKFFAGNVDSIKNDLRSKMDTAAEKLDFEQAADYRDQISYIEKTIERQVIMSQDYDNMDVFGYTLDRGWLSIQTFMLRQGSILKRKAAIFPSYNNPEEEVTTYIARFYKEESQLMPKAVLVPSDVDNHLLNEYLEVPVSTPLRGKKRSLLELCEKNSRIALDEKFRLIEMSERKTLGAIDELSDALNIPQANYIESFDHSNIQGSNAVSGMVVYRDGKPEKKNYRKFKIKTVEGANEFASTQEVIRRRYTRLLREEKQLPDLILMDGGKIQIRAARDVLENELGITIPVAGMVKDDKHKTAALMDGYSEEIIPLEPTSQVFHFLQRVQDEVHRYAISYHRNVRSKSQFGSILDSIEGVGPKTRTKLLKHFKNLQRMKEADIEEYRHIGVPQPTAERIIETLNDEEKLQSK</sequence>
<dbReference type="FunFam" id="3.40.1440.10:FF:000001">
    <property type="entry name" value="UvrABC system protein C"/>
    <property type="match status" value="1"/>
</dbReference>
<keyword evidence="15" id="KW-1185">Reference proteome</keyword>
<comment type="caution">
    <text evidence="13">The sequence shown here is derived from an EMBL/GenBank/DDBJ whole genome shotgun (WGS) entry which is preliminary data.</text>
</comment>
<dbReference type="PROSITE" id="PS50151">
    <property type="entry name" value="UVR"/>
    <property type="match status" value="1"/>
</dbReference>
<feature type="region of interest" description="Disordered" evidence="8">
    <location>
        <begin position="1"/>
        <end position="21"/>
    </location>
</feature>
<dbReference type="GO" id="GO:0009432">
    <property type="term" value="P:SOS response"/>
    <property type="evidence" value="ECO:0007669"/>
    <property type="project" value="UniProtKB-UniRule"/>
</dbReference>
<dbReference type="PROSITE" id="PS50165">
    <property type="entry name" value="UVRC"/>
    <property type="match status" value="1"/>
</dbReference>
<evidence type="ECO:0000256" key="6">
    <source>
        <dbReference type="ARBA" id="ARBA00023236"/>
    </source>
</evidence>
<reference evidence="12 15" key="2">
    <citation type="submission" date="2020-07" db="EMBL/GenBank/DDBJ databases">
        <title>Facklamia lactis sp. nov., isolated from raw milk.</title>
        <authorList>
            <person name="Doll E.V."/>
            <person name="Huptas C."/>
            <person name="Staib L."/>
            <person name="Wenning M."/>
            <person name="Scherer S."/>
        </authorList>
    </citation>
    <scope>NUCLEOTIDE SEQUENCE [LARGE SCALE GENOMIC DNA]</scope>
    <source>
        <strain evidence="12 15">DSM 104272</strain>
    </source>
</reference>
<keyword evidence="4 7" id="KW-0267">Excision nuclease</keyword>
<dbReference type="Gene3D" id="3.40.1440.10">
    <property type="entry name" value="GIY-YIG endonuclease"/>
    <property type="match status" value="1"/>
</dbReference>
<dbReference type="Gene3D" id="3.30.420.340">
    <property type="entry name" value="UvrC, RNAse H endonuclease domain"/>
    <property type="match status" value="1"/>
</dbReference>
<dbReference type="Pfam" id="PF22920">
    <property type="entry name" value="UvrC_RNaseH"/>
    <property type="match status" value="1"/>
</dbReference>
<evidence type="ECO:0000259" key="9">
    <source>
        <dbReference type="PROSITE" id="PS50151"/>
    </source>
</evidence>
<comment type="function">
    <text evidence="7">The UvrABC repair system catalyzes the recognition and processing of DNA lesions. UvrC both incises the 5' and 3' sides of the lesion. The N-terminal half is responsible for the 3' incision and the C-terminal half is responsible for the 5' incision.</text>
</comment>
<dbReference type="InterPro" id="IPR050066">
    <property type="entry name" value="UvrABC_protein_C"/>
</dbReference>
<dbReference type="GO" id="GO:0005737">
    <property type="term" value="C:cytoplasm"/>
    <property type="evidence" value="ECO:0007669"/>
    <property type="project" value="UniProtKB-SubCell"/>
</dbReference>
<dbReference type="InterPro" id="IPR010994">
    <property type="entry name" value="RuvA_2-like"/>
</dbReference>
<dbReference type="Pfam" id="PF14520">
    <property type="entry name" value="HHH_5"/>
    <property type="match status" value="1"/>
</dbReference>
<comment type="subunit">
    <text evidence="7">Interacts with UvrB in an incision complex.</text>
</comment>
<dbReference type="InterPro" id="IPR047296">
    <property type="entry name" value="GIY-YIG_UvrC_Cho"/>
</dbReference>
<evidence type="ECO:0000256" key="5">
    <source>
        <dbReference type="ARBA" id="ARBA00023204"/>
    </source>
</evidence>
<evidence type="ECO:0000313" key="12">
    <source>
        <dbReference type="EMBL" id="MBG9979180.1"/>
    </source>
</evidence>
<evidence type="ECO:0000256" key="3">
    <source>
        <dbReference type="ARBA" id="ARBA00022769"/>
    </source>
</evidence>
<proteinExistence type="inferred from homology"/>
<evidence type="ECO:0000313" key="15">
    <source>
        <dbReference type="Proteomes" id="UP000823401"/>
    </source>
</evidence>
<dbReference type="RefSeq" id="WP_138404319.1">
    <property type="nucleotide sequence ID" value="NZ_JACCEL010000032.1"/>
</dbReference>
<dbReference type="InterPro" id="IPR004791">
    <property type="entry name" value="UvrC"/>
</dbReference>
<dbReference type="SUPFAM" id="SSF82771">
    <property type="entry name" value="GIY-YIG endonuclease"/>
    <property type="match status" value="1"/>
</dbReference>
<reference evidence="13 14" key="1">
    <citation type="submission" date="2019-05" db="EMBL/GenBank/DDBJ databases">
        <title>The metagenome of a microbial culture collection derived from dairy environment covers the genomic content of the human microbiome.</title>
        <authorList>
            <person name="Roder T."/>
            <person name="Wuthrich D."/>
            <person name="Sattari Z."/>
            <person name="Von Ah U."/>
            <person name="Bar C."/>
            <person name="Ronchi F."/>
            <person name="Macpherson A.J."/>
            <person name="Ganal-Vonarburg S.C."/>
            <person name="Bruggmann R."/>
            <person name="Vergeres G."/>
        </authorList>
    </citation>
    <scope>NUCLEOTIDE SEQUENCE [LARGE SCALE GENOMIC DNA]</scope>
    <source>
        <strain evidence="13 14">FAM 24227</strain>
    </source>
</reference>
<dbReference type="Gene3D" id="4.10.860.10">
    <property type="entry name" value="UVR domain"/>
    <property type="match status" value="1"/>
</dbReference>